<proteinExistence type="inferred from homology"/>
<name>A0A6M3QV55_CODFR</name>
<dbReference type="GO" id="GO:0005762">
    <property type="term" value="C:mitochondrial large ribosomal subunit"/>
    <property type="evidence" value="ECO:0007669"/>
    <property type="project" value="TreeGrafter"/>
</dbReference>
<protein>
    <submittedName>
        <fullName evidence="5">Ribosomal protein L14</fullName>
    </submittedName>
</protein>
<dbReference type="GO" id="GO:0006412">
    <property type="term" value="P:translation"/>
    <property type="evidence" value="ECO:0007669"/>
    <property type="project" value="InterPro"/>
</dbReference>
<dbReference type="InterPro" id="IPR000218">
    <property type="entry name" value="Ribosomal_uL14"/>
</dbReference>
<keyword evidence="2 4" id="KW-0689">Ribosomal protein</keyword>
<dbReference type="Pfam" id="PF00238">
    <property type="entry name" value="Ribosomal_L14"/>
    <property type="match status" value="1"/>
</dbReference>
<dbReference type="RefSeq" id="YP_009829234.1">
    <property type="nucleotide sequence ID" value="NC_048526.1"/>
</dbReference>
<comment type="similarity">
    <text evidence="1 4">Belongs to the universal ribosomal protein uL14 family.</text>
</comment>
<reference evidence="5" key="1">
    <citation type="submission" date="2020-02" db="EMBL/GenBank/DDBJ databases">
        <title>The complete mitogenome of Codium fragile and its phylogenetic analysis.</title>
        <authorList>
            <person name="Jia X."/>
            <person name="Liu T."/>
        </authorList>
    </citation>
    <scope>NUCLEOTIDE SEQUENCE</scope>
</reference>
<dbReference type="GO" id="GO:0070180">
    <property type="term" value="F:large ribosomal subunit rRNA binding"/>
    <property type="evidence" value="ECO:0007669"/>
    <property type="project" value="TreeGrafter"/>
</dbReference>
<evidence type="ECO:0000256" key="3">
    <source>
        <dbReference type="ARBA" id="ARBA00023274"/>
    </source>
</evidence>
<evidence type="ECO:0000313" key="5">
    <source>
        <dbReference type="EMBL" id="QJC59752.1"/>
    </source>
</evidence>
<evidence type="ECO:0000256" key="2">
    <source>
        <dbReference type="ARBA" id="ARBA00022980"/>
    </source>
</evidence>
<dbReference type="CDD" id="cd00337">
    <property type="entry name" value="Ribosomal_uL14"/>
    <property type="match status" value="1"/>
</dbReference>
<dbReference type="AlphaFoldDB" id="A0A6M3QV55"/>
<dbReference type="GeneID" id="55293390"/>
<dbReference type="InterPro" id="IPR005745">
    <property type="entry name" value="Ribosomal_uL14_bac-type"/>
</dbReference>
<dbReference type="Gene3D" id="2.40.150.20">
    <property type="entry name" value="Ribosomal protein L14"/>
    <property type="match status" value="1"/>
</dbReference>
<evidence type="ECO:0000256" key="4">
    <source>
        <dbReference type="RuleBase" id="RU003949"/>
    </source>
</evidence>
<dbReference type="NCBIfam" id="TIGR01067">
    <property type="entry name" value="rplN_bact"/>
    <property type="match status" value="1"/>
</dbReference>
<keyword evidence="5" id="KW-0496">Mitochondrion</keyword>
<dbReference type="PANTHER" id="PTHR11761">
    <property type="entry name" value="50S/60S RIBOSOMAL PROTEIN L14/L23"/>
    <property type="match status" value="1"/>
</dbReference>
<gene>
    <name evidence="5" type="primary">rpl14</name>
</gene>
<dbReference type="InterPro" id="IPR036853">
    <property type="entry name" value="Ribosomal_uL14_sf"/>
</dbReference>
<dbReference type="EMBL" id="MT050449">
    <property type="protein sequence ID" value="QJC59752.1"/>
    <property type="molecule type" value="Genomic_DNA"/>
</dbReference>
<evidence type="ECO:0000256" key="1">
    <source>
        <dbReference type="ARBA" id="ARBA00010745"/>
    </source>
</evidence>
<dbReference type="HAMAP" id="MF_01367">
    <property type="entry name" value="Ribosomal_uL14"/>
    <property type="match status" value="1"/>
</dbReference>
<geneLocation type="mitochondrion" evidence="5"/>
<sequence>MIQQQTILKVADNSGAKTVRCIKVLGGFKKRYAKLGDIVVVSVQQLRNKSKKTSKVSKGEVFRALVVRIKKKHQKKDGSSFFLQENAVALINKQGNPIGTRILGPIPKMLKKTKFMKFVSLSIGLI</sequence>
<dbReference type="PANTHER" id="PTHR11761:SF3">
    <property type="entry name" value="LARGE RIBOSOMAL SUBUNIT PROTEIN UL14M"/>
    <property type="match status" value="1"/>
</dbReference>
<dbReference type="SMART" id="SM01374">
    <property type="entry name" value="Ribosomal_L14"/>
    <property type="match status" value="1"/>
</dbReference>
<dbReference type="SUPFAM" id="SSF50193">
    <property type="entry name" value="Ribosomal protein L14"/>
    <property type="match status" value="1"/>
</dbReference>
<accession>A0A6M3QV55</accession>
<dbReference type="GO" id="GO:0003735">
    <property type="term" value="F:structural constituent of ribosome"/>
    <property type="evidence" value="ECO:0007669"/>
    <property type="project" value="InterPro"/>
</dbReference>
<keyword evidence="3 4" id="KW-0687">Ribonucleoprotein</keyword>
<organism evidence="5">
    <name type="scientific">Codium fragile</name>
    <name type="common">Dead man's fingers</name>
    <name type="synonym">Green alga</name>
    <dbReference type="NCBI Taxonomy" id="3133"/>
    <lineage>
        <taxon>Eukaryota</taxon>
        <taxon>Viridiplantae</taxon>
        <taxon>Chlorophyta</taxon>
        <taxon>core chlorophytes</taxon>
        <taxon>Ulvophyceae</taxon>
        <taxon>TCBD clade</taxon>
        <taxon>Bryopsidales</taxon>
        <taxon>Bryopsidineae</taxon>
        <taxon>Codiaceae</taxon>
        <taxon>Codium</taxon>
    </lineage>
</organism>